<dbReference type="InterPro" id="IPR014529">
    <property type="entry name" value="UCP026631"/>
</dbReference>
<dbReference type="PANTHER" id="PTHR34473:SF2">
    <property type="entry name" value="UPF0699 TRANSMEMBRANE PROTEIN YDBT"/>
    <property type="match status" value="1"/>
</dbReference>
<dbReference type="AlphaFoldDB" id="A0A7Z0GJU8"/>
<keyword evidence="5" id="KW-1185">Reference proteome</keyword>
<sequence>MSLSPPHPAEVQASRDAPATTWHRLSVRIIWVDLVISIVSIVPPMVAIWGFGIDVSAGQIWPLIALAAFGVLGAVADGLRWVFTRFRVTPTYVELKTGVFLRRHRSIQRDRIRSVDVEAKLRHRLARMRVVNIGAGQQASAGESALSLDALSAEDARRLQHSLLSAVEGPAEVLEASVDSELSSQHRRTTAQDGAGHESPAAAPEADEPLRIFARFEPSWCIYNMFTIWAYVLALGLGWGALWLLSTVGVDLYGFVVGLLDWDSIGWVGTTLIAVVVVGALGAVGLGINYFAENWNFELARIRSRDGTMLRTRRGLFTTREVNRDENRIRGAQISEPVLWRWMGVSDTSVLTTGLDVWSMSEPAAILPRGPISRTREVAGQVLGDPENPFHAHLRPHPWRALRRRLWWAGGLTVGLGALLTWLAVSDVLPYEVIWATAAFGPASLLAAVLAYRALGHTITDRYVITRSGLLSRATTVLQRSSVSTIVIRESLLQRRLNLRTVSTMTAAGQGGYDTPDIERRQSLEFAVQAAPGLLDPFLVPDR</sequence>
<feature type="region of interest" description="Disordered" evidence="1">
    <location>
        <begin position="179"/>
        <end position="204"/>
    </location>
</feature>
<feature type="transmembrane region" description="Helical" evidence="2">
    <location>
        <begin position="265"/>
        <end position="292"/>
    </location>
</feature>
<feature type="domain" description="YdbS-like PH" evidence="3">
    <location>
        <begin position="452"/>
        <end position="519"/>
    </location>
</feature>
<protein>
    <submittedName>
        <fullName evidence="4">Putative membrane protein</fullName>
    </submittedName>
</protein>
<gene>
    <name evidence="4" type="ORF">HNR09_000738</name>
</gene>
<feature type="transmembrane region" description="Helical" evidence="2">
    <location>
        <begin position="59"/>
        <end position="79"/>
    </location>
</feature>
<keyword evidence="2" id="KW-1133">Transmembrane helix</keyword>
<organism evidence="4 5">
    <name type="scientific">Nesterenkonia xinjiangensis</name>
    <dbReference type="NCBI Taxonomy" id="225327"/>
    <lineage>
        <taxon>Bacteria</taxon>
        <taxon>Bacillati</taxon>
        <taxon>Actinomycetota</taxon>
        <taxon>Actinomycetes</taxon>
        <taxon>Micrococcales</taxon>
        <taxon>Micrococcaceae</taxon>
        <taxon>Nesterenkonia</taxon>
    </lineage>
</organism>
<keyword evidence="2" id="KW-0472">Membrane</keyword>
<dbReference type="RefSeq" id="WP_179540827.1">
    <property type="nucleotide sequence ID" value="NZ_BAAALL010000004.1"/>
</dbReference>
<accession>A0A7Z0GJU8</accession>
<dbReference type="EMBL" id="JACCFY010000001">
    <property type="protein sequence ID" value="NYJ77327.1"/>
    <property type="molecule type" value="Genomic_DNA"/>
</dbReference>
<evidence type="ECO:0000313" key="5">
    <source>
        <dbReference type="Proteomes" id="UP000535437"/>
    </source>
</evidence>
<evidence type="ECO:0000256" key="2">
    <source>
        <dbReference type="SAM" id="Phobius"/>
    </source>
</evidence>
<proteinExistence type="predicted"/>
<dbReference type="PIRSF" id="PIRSF026631">
    <property type="entry name" value="UCP026631"/>
    <property type="match status" value="1"/>
</dbReference>
<feature type="transmembrane region" description="Helical" evidence="2">
    <location>
        <begin position="30"/>
        <end position="53"/>
    </location>
</feature>
<comment type="caution">
    <text evidence="4">The sequence shown here is derived from an EMBL/GenBank/DDBJ whole genome shotgun (WGS) entry which is preliminary data.</text>
</comment>
<dbReference type="InterPro" id="IPR005182">
    <property type="entry name" value="YdbS-like_PH"/>
</dbReference>
<feature type="transmembrane region" description="Helical" evidence="2">
    <location>
        <begin position="406"/>
        <end position="425"/>
    </location>
</feature>
<evidence type="ECO:0000259" key="3">
    <source>
        <dbReference type="Pfam" id="PF03703"/>
    </source>
</evidence>
<evidence type="ECO:0000313" key="4">
    <source>
        <dbReference type="EMBL" id="NYJ77327.1"/>
    </source>
</evidence>
<dbReference type="PANTHER" id="PTHR34473">
    <property type="entry name" value="UPF0699 TRANSMEMBRANE PROTEIN YDBS"/>
    <property type="match status" value="1"/>
</dbReference>
<dbReference type="Proteomes" id="UP000535437">
    <property type="component" value="Unassembled WGS sequence"/>
</dbReference>
<dbReference type="Pfam" id="PF03703">
    <property type="entry name" value="bPH_2"/>
    <property type="match status" value="2"/>
</dbReference>
<reference evidence="4 5" key="1">
    <citation type="submission" date="2020-07" db="EMBL/GenBank/DDBJ databases">
        <title>Sequencing the genomes of 1000 actinobacteria strains.</title>
        <authorList>
            <person name="Klenk H.-P."/>
        </authorList>
    </citation>
    <scope>NUCLEOTIDE SEQUENCE [LARGE SCALE GENOMIC DNA]</scope>
    <source>
        <strain evidence="4 5">DSM 15475</strain>
    </source>
</reference>
<keyword evidence="2" id="KW-0812">Transmembrane</keyword>
<feature type="transmembrane region" description="Helical" evidence="2">
    <location>
        <begin position="221"/>
        <end position="245"/>
    </location>
</feature>
<feature type="domain" description="YdbS-like PH" evidence="3">
    <location>
        <begin position="81"/>
        <end position="161"/>
    </location>
</feature>
<evidence type="ECO:0000256" key="1">
    <source>
        <dbReference type="SAM" id="MobiDB-lite"/>
    </source>
</evidence>
<name>A0A7Z0GJU8_9MICC</name>
<feature type="transmembrane region" description="Helical" evidence="2">
    <location>
        <begin position="431"/>
        <end position="452"/>
    </location>
</feature>